<accession>A0A8H7DMU3</accession>
<protein>
    <submittedName>
        <fullName evidence="1">Uncharacterized protein</fullName>
    </submittedName>
</protein>
<gene>
    <name evidence="1" type="ORF">PC9H_002148</name>
</gene>
<dbReference type="Proteomes" id="UP000623687">
    <property type="component" value="Unassembled WGS sequence"/>
</dbReference>
<sequence length="156" mass="17909">MENPYPACAVGHLEVALTAGRLYCLREKARQVDMDNSAARADCYARRNSAKERETVTKVGMKIGDRWKKFVKDVGQGPYSPEDIDMCVKLRQEMHAGLQLPFCHKFDGQLDPDGDRLTQWTDPMHLGSPISNKYMAFIKVYLDRLAKEEELRRCRV</sequence>
<dbReference type="AlphaFoldDB" id="A0A8H7DMU3"/>
<comment type="caution">
    <text evidence="1">The sequence shown here is derived from an EMBL/GenBank/DDBJ whole genome shotgun (WGS) entry which is preliminary data.</text>
</comment>
<evidence type="ECO:0000313" key="1">
    <source>
        <dbReference type="EMBL" id="KAF7419557.1"/>
    </source>
</evidence>
<organism evidence="1 2">
    <name type="scientific">Pleurotus ostreatus</name>
    <name type="common">Oyster mushroom</name>
    <name type="synonym">White-rot fungus</name>
    <dbReference type="NCBI Taxonomy" id="5322"/>
    <lineage>
        <taxon>Eukaryota</taxon>
        <taxon>Fungi</taxon>
        <taxon>Dikarya</taxon>
        <taxon>Basidiomycota</taxon>
        <taxon>Agaricomycotina</taxon>
        <taxon>Agaricomycetes</taxon>
        <taxon>Agaricomycetidae</taxon>
        <taxon>Agaricales</taxon>
        <taxon>Pleurotineae</taxon>
        <taxon>Pleurotaceae</taxon>
        <taxon>Pleurotus</taxon>
    </lineage>
</organism>
<name>A0A8H7DMU3_PLEOS</name>
<reference evidence="1" key="1">
    <citation type="submission" date="2019-07" db="EMBL/GenBank/DDBJ databases">
        <authorList>
            <person name="Palmer J.M."/>
        </authorList>
    </citation>
    <scope>NUCLEOTIDE SEQUENCE</scope>
    <source>
        <strain evidence="1">PC9</strain>
    </source>
</reference>
<dbReference type="RefSeq" id="XP_036626411.1">
    <property type="nucleotide sequence ID" value="XM_036771790.1"/>
</dbReference>
<dbReference type="EMBL" id="JACETU010000010">
    <property type="protein sequence ID" value="KAF7419557.1"/>
    <property type="molecule type" value="Genomic_DNA"/>
</dbReference>
<evidence type="ECO:0000313" key="2">
    <source>
        <dbReference type="Proteomes" id="UP000623687"/>
    </source>
</evidence>
<proteinExistence type="predicted"/>
<dbReference type="GeneID" id="59371989"/>
<keyword evidence="2" id="KW-1185">Reference proteome</keyword>
<dbReference type="VEuPathDB" id="FungiDB:PC9H_002148"/>